<evidence type="ECO:0000313" key="3">
    <source>
        <dbReference type="EMBL" id="KAF6040047.1"/>
    </source>
</evidence>
<feature type="compositionally biased region" description="Low complexity" evidence="1">
    <location>
        <begin position="120"/>
        <end position="139"/>
    </location>
</feature>
<dbReference type="InterPro" id="IPR011993">
    <property type="entry name" value="PH-like_dom_sf"/>
</dbReference>
<dbReference type="InterPro" id="IPR051364">
    <property type="entry name" value="Cytokinesis/Rho-signaling"/>
</dbReference>
<dbReference type="PROSITE" id="PS50003">
    <property type="entry name" value="PH_DOMAIN"/>
    <property type="match status" value="1"/>
</dbReference>
<dbReference type="SUPFAM" id="SSF50729">
    <property type="entry name" value="PH domain-like"/>
    <property type="match status" value="1"/>
</dbReference>
<dbReference type="GO" id="GO:0031106">
    <property type="term" value="P:septin ring organization"/>
    <property type="evidence" value="ECO:0007669"/>
    <property type="project" value="TreeGrafter"/>
</dbReference>
<dbReference type="Gene3D" id="2.30.29.30">
    <property type="entry name" value="Pleckstrin-homology domain (PH domain)/Phosphotyrosine-binding domain (PTB)"/>
    <property type="match status" value="1"/>
</dbReference>
<name>A0A7J7KPF9_BUGNE</name>
<dbReference type="GO" id="GO:0005826">
    <property type="term" value="C:actomyosin contractile ring"/>
    <property type="evidence" value="ECO:0007669"/>
    <property type="project" value="TreeGrafter"/>
</dbReference>
<dbReference type="AlphaFoldDB" id="A0A7J7KPF9"/>
<reference evidence="3" key="1">
    <citation type="submission" date="2020-06" db="EMBL/GenBank/DDBJ databases">
        <title>Draft genome of Bugula neritina, a colonial animal packing powerful symbionts and potential medicines.</title>
        <authorList>
            <person name="Rayko M."/>
        </authorList>
    </citation>
    <scope>NUCLEOTIDE SEQUENCE [LARGE SCALE GENOMIC DNA]</scope>
    <source>
        <strain evidence="3">Kwan_BN1</strain>
    </source>
</reference>
<dbReference type="Proteomes" id="UP000593567">
    <property type="component" value="Unassembled WGS sequence"/>
</dbReference>
<dbReference type="GO" id="GO:0000915">
    <property type="term" value="P:actomyosin contractile ring assembly"/>
    <property type="evidence" value="ECO:0007669"/>
    <property type="project" value="TreeGrafter"/>
</dbReference>
<dbReference type="PANTHER" id="PTHR21538">
    <property type="entry name" value="ANILLIN/RHOTEKIN RTKN"/>
    <property type="match status" value="1"/>
</dbReference>
<dbReference type="InterPro" id="IPR001849">
    <property type="entry name" value="PH_domain"/>
</dbReference>
<feature type="compositionally biased region" description="Low complexity" evidence="1">
    <location>
        <begin position="146"/>
        <end position="157"/>
    </location>
</feature>
<comment type="caution">
    <text evidence="3">The sequence shown here is derived from an EMBL/GenBank/DDBJ whole genome shotgun (WGS) entry which is preliminary data.</text>
</comment>
<sequence>MTSKYYYNHTKSKTTNFKRTIIEASQFYHYDNDYQYHGHPNFDNQRNTNSNPSIFTTYDKKTNSKFDLNIPSLAGSSITTTSTSKTRRSTESETLTLSLTVTDARRRIYTRPKLKVEGYTSTTTSNNSTNSNSKSSTNSHIDIPKANNSNISPSSAAECDSHSTFGSHSQHEAALDINMDMDTTEKWEYPKYKHKLSRIKENWRHTLKKTISRRRSARIKSMNNRRYTMSNYAFPFGNSFDYFRLLDSMKDLGEDHELHKKIDHEMKMRDGSAKMLAAAKHTTQQLEAAKSLHTSNCRMSAYMEYLQERSSEGTQIVPGENRLPCCAKVSISEIRVPLMWKDTDHFKNKGKVYETGLVSEVDRLITDISFDDVITIPNVPHNFECQLKIYAYEHHEDLTIASTQVKLKKRISDISNTVGRRLSGLTLKEPFDMQSLPGPKFELVAESILKLGDADDRTGSFDLSSKDTETAPSLPLFGNFSCRFVVQPQCLIQEAVSGFLFVKDDDRWVKYWCSLQNLKISCWNSQFEADTQDPLTMIPVTKESLISDTDPSQAERKHSFFIHNHVHKEEWQLAAPSAESLMDWWAGLEQHLLDQVVWKQSCQKLMEIHTNPSPKSPYFQRDKRAGSLYDKTRMKRGIKHQLLEPTSTQEQSPLTLAFNRYTCTNEGKDGRSSPLSRNNSCPK</sequence>
<accession>A0A7J7KPF9</accession>
<gene>
    <name evidence="3" type="ORF">EB796_001654</name>
</gene>
<evidence type="ECO:0000256" key="1">
    <source>
        <dbReference type="SAM" id="MobiDB-lite"/>
    </source>
</evidence>
<dbReference type="InterPro" id="IPR011072">
    <property type="entry name" value="HR1_rho-bd"/>
</dbReference>
<feature type="region of interest" description="Disordered" evidence="1">
    <location>
        <begin position="112"/>
        <end position="171"/>
    </location>
</feature>
<dbReference type="Pfam" id="PF00169">
    <property type="entry name" value="PH"/>
    <property type="match status" value="1"/>
</dbReference>
<dbReference type="SMART" id="SM00233">
    <property type="entry name" value="PH"/>
    <property type="match status" value="1"/>
</dbReference>
<evidence type="ECO:0000259" key="2">
    <source>
        <dbReference type="PROSITE" id="PS50003"/>
    </source>
</evidence>
<dbReference type="GO" id="GO:0000281">
    <property type="term" value="P:mitotic cytokinesis"/>
    <property type="evidence" value="ECO:0007669"/>
    <property type="project" value="TreeGrafter"/>
</dbReference>
<feature type="region of interest" description="Disordered" evidence="1">
    <location>
        <begin position="664"/>
        <end position="683"/>
    </location>
</feature>
<evidence type="ECO:0000313" key="4">
    <source>
        <dbReference type="Proteomes" id="UP000593567"/>
    </source>
</evidence>
<keyword evidence="4" id="KW-1185">Reference proteome</keyword>
<feature type="compositionally biased region" description="Polar residues" evidence="1">
    <location>
        <begin position="673"/>
        <end position="683"/>
    </location>
</feature>
<dbReference type="SMART" id="SM00742">
    <property type="entry name" value="Hr1"/>
    <property type="match status" value="1"/>
</dbReference>
<proteinExistence type="predicted"/>
<feature type="domain" description="PH" evidence="2">
    <location>
        <begin position="493"/>
        <end position="593"/>
    </location>
</feature>
<dbReference type="Pfam" id="PF08174">
    <property type="entry name" value="Anillin"/>
    <property type="match status" value="1"/>
</dbReference>
<organism evidence="3 4">
    <name type="scientific">Bugula neritina</name>
    <name type="common">Brown bryozoan</name>
    <name type="synonym">Sertularia neritina</name>
    <dbReference type="NCBI Taxonomy" id="10212"/>
    <lineage>
        <taxon>Eukaryota</taxon>
        <taxon>Metazoa</taxon>
        <taxon>Spiralia</taxon>
        <taxon>Lophotrochozoa</taxon>
        <taxon>Bryozoa</taxon>
        <taxon>Gymnolaemata</taxon>
        <taxon>Cheilostomatida</taxon>
        <taxon>Flustrina</taxon>
        <taxon>Buguloidea</taxon>
        <taxon>Bugulidae</taxon>
        <taxon>Bugula</taxon>
    </lineage>
</organism>
<dbReference type="GO" id="GO:0007165">
    <property type="term" value="P:signal transduction"/>
    <property type="evidence" value="ECO:0007669"/>
    <property type="project" value="InterPro"/>
</dbReference>
<dbReference type="OrthoDB" id="5817051at2759"/>
<protein>
    <recommendedName>
        <fullName evidence="2">PH domain-containing protein</fullName>
    </recommendedName>
</protein>
<dbReference type="PANTHER" id="PTHR21538:SF24">
    <property type="entry name" value="PH DOMAIN-CONTAINING PROTEIN"/>
    <property type="match status" value="1"/>
</dbReference>
<dbReference type="EMBL" id="VXIV02000186">
    <property type="protein sequence ID" value="KAF6040047.1"/>
    <property type="molecule type" value="Genomic_DNA"/>
</dbReference>
<dbReference type="InterPro" id="IPR012966">
    <property type="entry name" value="AHD"/>
</dbReference>